<evidence type="ECO:0000256" key="11">
    <source>
        <dbReference type="SAM" id="Phobius"/>
    </source>
</evidence>
<feature type="transmembrane region" description="Helical" evidence="11">
    <location>
        <begin position="728"/>
        <end position="746"/>
    </location>
</feature>
<feature type="transmembrane region" description="Helical" evidence="11">
    <location>
        <begin position="106"/>
        <end position="123"/>
    </location>
</feature>
<keyword evidence="6 11" id="KW-1133">Transmembrane helix</keyword>
<comment type="caution">
    <text evidence="16">The sequence shown here is derived from an EMBL/GenBank/DDBJ whole genome shotgun (WGS) entry which is preliminary data.</text>
</comment>
<dbReference type="Pfam" id="PF13244">
    <property type="entry name" value="MbhD"/>
    <property type="match status" value="1"/>
</dbReference>
<evidence type="ECO:0000259" key="13">
    <source>
        <dbReference type="Pfam" id="PF00662"/>
    </source>
</evidence>
<comment type="subcellular location">
    <subcellularLocation>
        <location evidence="1">Cell membrane</location>
        <topology evidence="1">Multi-pass membrane protein</topology>
    </subcellularLocation>
    <subcellularLocation>
        <location evidence="9">Membrane</location>
        <topology evidence="9">Multi-pass membrane protein</topology>
    </subcellularLocation>
</comment>
<dbReference type="Pfam" id="PF00662">
    <property type="entry name" value="Proton_antipo_N"/>
    <property type="match status" value="1"/>
</dbReference>
<dbReference type="InterPro" id="IPR025383">
    <property type="entry name" value="MrpA_C/MbhD"/>
</dbReference>
<dbReference type="Gene3D" id="1.20.120.1200">
    <property type="entry name" value="NADH-ubiquinone/plastoquinone oxidoreductase chain 6, subunit NuoJ"/>
    <property type="match status" value="1"/>
</dbReference>
<keyword evidence="2" id="KW-0813">Transport</keyword>
<protein>
    <submittedName>
        <fullName evidence="16">DUF4040 domain-containing protein</fullName>
    </submittedName>
</protein>
<feature type="transmembrane region" description="Helical" evidence="11">
    <location>
        <begin position="6"/>
        <end position="22"/>
    </location>
</feature>
<dbReference type="AlphaFoldDB" id="A0A3S0I996"/>
<evidence type="ECO:0000256" key="4">
    <source>
        <dbReference type="ARBA" id="ARBA00022475"/>
    </source>
</evidence>
<accession>A0A3S0I996</accession>
<keyword evidence="3" id="KW-0050">Antiport</keyword>
<dbReference type="GO" id="GO:0006811">
    <property type="term" value="P:monoatomic ion transport"/>
    <property type="evidence" value="ECO:0007669"/>
    <property type="project" value="UniProtKB-KW"/>
</dbReference>
<feature type="transmembrane region" description="Helical" evidence="11">
    <location>
        <begin position="324"/>
        <end position="341"/>
    </location>
</feature>
<dbReference type="InterPro" id="IPR001750">
    <property type="entry name" value="ND/Mrp_TM"/>
</dbReference>
<dbReference type="GO" id="GO:0005886">
    <property type="term" value="C:plasma membrane"/>
    <property type="evidence" value="ECO:0007669"/>
    <property type="project" value="UniProtKB-SubCell"/>
</dbReference>
<evidence type="ECO:0000256" key="6">
    <source>
        <dbReference type="ARBA" id="ARBA00022989"/>
    </source>
</evidence>
<keyword evidence="7" id="KW-0406">Ion transport</keyword>
<dbReference type="InterPro" id="IPR046806">
    <property type="entry name" value="MrpA_C/MbhE"/>
</dbReference>
<dbReference type="InterPro" id="IPR050616">
    <property type="entry name" value="CPA3_Na-H_Antiporter_A"/>
</dbReference>
<evidence type="ECO:0000313" key="16">
    <source>
        <dbReference type="EMBL" id="RTR27547.1"/>
    </source>
</evidence>
<organism evidence="16 17">
    <name type="scientific">Deinococcus radiophilus</name>
    <dbReference type="NCBI Taxonomy" id="32062"/>
    <lineage>
        <taxon>Bacteria</taxon>
        <taxon>Thermotogati</taxon>
        <taxon>Deinococcota</taxon>
        <taxon>Deinococci</taxon>
        <taxon>Deinococcales</taxon>
        <taxon>Deinococcaceae</taxon>
        <taxon>Deinococcus</taxon>
    </lineage>
</organism>
<dbReference type="GO" id="GO:0015297">
    <property type="term" value="F:antiporter activity"/>
    <property type="evidence" value="ECO:0007669"/>
    <property type="project" value="UniProtKB-KW"/>
</dbReference>
<evidence type="ECO:0000259" key="15">
    <source>
        <dbReference type="Pfam" id="PF20501"/>
    </source>
</evidence>
<evidence type="ECO:0000259" key="12">
    <source>
        <dbReference type="Pfam" id="PF00361"/>
    </source>
</evidence>
<evidence type="ECO:0000256" key="2">
    <source>
        <dbReference type="ARBA" id="ARBA00022448"/>
    </source>
</evidence>
<evidence type="ECO:0000313" key="17">
    <source>
        <dbReference type="Proteomes" id="UP000277766"/>
    </source>
</evidence>
<evidence type="ECO:0000256" key="9">
    <source>
        <dbReference type="RuleBase" id="RU000320"/>
    </source>
</evidence>
<keyword evidence="4" id="KW-1003">Cell membrane</keyword>
<keyword evidence="5 9" id="KW-0812">Transmembrane</keyword>
<feature type="transmembrane region" description="Helical" evidence="11">
    <location>
        <begin position="669"/>
        <end position="689"/>
    </location>
</feature>
<feature type="transmembrane region" description="Helical" evidence="11">
    <location>
        <begin position="584"/>
        <end position="604"/>
    </location>
</feature>
<sequence>MTLAVLFPFLMAAIVAWAGLHLGRRAGYLAALGFLPALLLAVPLSGMPAAEPLYERWPWVPTLGLDLAFRGDGFSLLFAVLIGVIGTLASLYSVSYLSSKERFARFYAYLLLFGGSMLGLVLSDNLIALFGFWEMTSITSFLLIGLWHARAAARDGAIKAFLVSAMGGLGLLAAAALIGAAGGSYNLSEIDLAALQASPLFVPAMLLTLLAAFTKSAQLPFHLWLPTAMEAPTPVSAFLHSATMVKAGVFLVAKFGLLFAGHPLWSAIIVPLGLATMTWGSYLALRQTDLKALLAFSTISQLGLLMSLYGLADPEGRFSATTHLLNHAAFKAALFFVVGIIDHETGTREIPKLSGLRRVFPVTFVLALLAALSMAGIPPLGGFVSKELFYEAMLHHGVPFLLVAVVGSALTLAYTVRFMSVFSGRLEHPGDQRPERPTDAILAPIIPLVGAAVLFGVWPASAERLTRTAENALQFSEHGAHLSLWHGITPALIATLVTWAIGAFVWWRRDEFAAMQRRLTPGWNANTAYYGLREWLDITATAVILRTQGLALPSQLRFSLIAAGLIVAFVLLRAPQPFALDFDFSLSLLLIVTLLIAGAVGVLLARNRLTAVLLMGLTGFGTAAAFLAFRAPDLALTQMVIETVTVILFLLAFRYLPGVRDLPRTRAQYVTDLTIAAAAGLGTMVFVLASQPSLADKISPYHLAYSYKGGGGNNVVNVTLVDFRGFDTLGEIIVVGMVSLAVLALVRVGKRGQTGSNSQQAEAADPTSNMALIPTRQERERIRQLLIEQGTLSSPEPQTPPRQRGFSRIRQNLSGNGGPE</sequence>
<name>A0A3S0I996_9DEIO</name>
<dbReference type="OrthoDB" id="9807568at2"/>
<feature type="transmembrane region" description="Helical" evidence="11">
    <location>
        <begin position="129"/>
        <end position="149"/>
    </location>
</feature>
<evidence type="ECO:0000259" key="14">
    <source>
        <dbReference type="Pfam" id="PF13244"/>
    </source>
</evidence>
<evidence type="ECO:0000256" key="7">
    <source>
        <dbReference type="ARBA" id="ARBA00023065"/>
    </source>
</evidence>
<evidence type="ECO:0000256" key="1">
    <source>
        <dbReference type="ARBA" id="ARBA00004651"/>
    </source>
</evidence>
<dbReference type="InterPro" id="IPR001516">
    <property type="entry name" value="Proton_antipo_N"/>
</dbReference>
<keyword evidence="17" id="KW-1185">Reference proteome</keyword>
<feature type="transmembrane region" description="Helical" evidence="11">
    <location>
        <begin position="635"/>
        <end position="657"/>
    </location>
</feature>
<feature type="transmembrane region" description="Helical" evidence="11">
    <location>
        <begin position="29"/>
        <end position="54"/>
    </location>
</feature>
<dbReference type="InterPro" id="IPR042106">
    <property type="entry name" value="Nuo/plastoQ_OxRdtase_6_NuoJ"/>
</dbReference>
<proteinExistence type="predicted"/>
<feature type="transmembrane region" description="Helical" evidence="11">
    <location>
        <begin position="74"/>
        <end position="94"/>
    </location>
</feature>
<dbReference type="PANTHER" id="PTHR43373:SF1">
    <property type="entry name" value="NA(+)_H(+) ANTIPORTER SUBUNIT A"/>
    <property type="match status" value="1"/>
</dbReference>
<dbReference type="PRINTS" id="PR01434">
    <property type="entry name" value="NADHDHGNASE5"/>
</dbReference>
<feature type="region of interest" description="Disordered" evidence="10">
    <location>
        <begin position="754"/>
        <end position="820"/>
    </location>
</feature>
<feature type="domain" description="NADH-Ubiquinone oxidoreductase (complex I) chain 5 N-terminal" evidence="13">
    <location>
        <begin position="60"/>
        <end position="107"/>
    </location>
</feature>
<dbReference type="PANTHER" id="PTHR43373">
    <property type="entry name" value="NA(+)/H(+) ANTIPORTER SUBUNIT"/>
    <property type="match status" value="1"/>
</dbReference>
<feature type="transmembrane region" description="Helical" evidence="11">
    <location>
        <begin position="611"/>
        <end position="629"/>
    </location>
</feature>
<feature type="transmembrane region" description="Helical" evidence="11">
    <location>
        <begin position="264"/>
        <end position="285"/>
    </location>
</feature>
<reference evidence="16 17" key="1">
    <citation type="submission" date="2018-12" db="EMBL/GenBank/DDBJ databases">
        <title>Deinococcus radiophilus ATCC 27603 genome sequencing and assembly.</title>
        <authorList>
            <person name="Maclea K.S."/>
            <person name="Maynard C.R."/>
        </authorList>
    </citation>
    <scope>NUCLEOTIDE SEQUENCE [LARGE SCALE GENOMIC DNA]</scope>
    <source>
        <strain evidence="16 17">ATCC 27603</strain>
    </source>
</reference>
<gene>
    <name evidence="16" type="ORF">EJ104_06480</name>
</gene>
<evidence type="ECO:0000256" key="5">
    <source>
        <dbReference type="ARBA" id="ARBA00022692"/>
    </source>
</evidence>
<feature type="domain" description="MrpA C-terminal/MbhE" evidence="15">
    <location>
        <begin position="671"/>
        <end position="747"/>
    </location>
</feature>
<evidence type="ECO:0000256" key="3">
    <source>
        <dbReference type="ARBA" id="ARBA00022449"/>
    </source>
</evidence>
<dbReference type="Pfam" id="PF00361">
    <property type="entry name" value="Proton_antipo_M"/>
    <property type="match status" value="1"/>
</dbReference>
<feature type="transmembrane region" description="Helical" evidence="11">
    <location>
        <begin position="400"/>
        <end position="419"/>
    </location>
</feature>
<evidence type="ECO:0000256" key="10">
    <source>
        <dbReference type="SAM" id="MobiDB-lite"/>
    </source>
</evidence>
<feature type="transmembrane region" description="Helical" evidence="11">
    <location>
        <begin position="193"/>
        <end position="214"/>
    </location>
</feature>
<feature type="transmembrane region" description="Helical" evidence="11">
    <location>
        <begin position="292"/>
        <end position="312"/>
    </location>
</feature>
<dbReference type="Proteomes" id="UP000277766">
    <property type="component" value="Unassembled WGS sequence"/>
</dbReference>
<feature type="compositionally biased region" description="Polar residues" evidence="10">
    <location>
        <begin position="754"/>
        <end position="770"/>
    </location>
</feature>
<dbReference type="Pfam" id="PF20501">
    <property type="entry name" value="MbhE"/>
    <property type="match status" value="1"/>
</dbReference>
<feature type="domain" description="NADH:quinone oxidoreductase/Mrp antiporter transmembrane" evidence="12">
    <location>
        <begin position="123"/>
        <end position="411"/>
    </location>
</feature>
<feature type="domain" description="MrpA C-terminal/MbhD" evidence="14">
    <location>
        <begin position="594"/>
        <end position="657"/>
    </location>
</feature>
<evidence type="ECO:0000256" key="8">
    <source>
        <dbReference type="ARBA" id="ARBA00023136"/>
    </source>
</evidence>
<feature type="transmembrane region" description="Helical" evidence="11">
    <location>
        <begin position="482"/>
        <end position="507"/>
    </location>
</feature>
<keyword evidence="8 11" id="KW-0472">Membrane</keyword>
<feature type="transmembrane region" description="Helical" evidence="11">
    <location>
        <begin position="556"/>
        <end position="572"/>
    </location>
</feature>
<feature type="transmembrane region" description="Helical" evidence="11">
    <location>
        <begin position="362"/>
        <end position="380"/>
    </location>
</feature>
<feature type="transmembrane region" description="Helical" evidence="11">
    <location>
        <begin position="440"/>
        <end position="462"/>
    </location>
</feature>
<feature type="transmembrane region" description="Helical" evidence="11">
    <location>
        <begin position="161"/>
        <end position="181"/>
    </location>
</feature>
<dbReference type="EMBL" id="RXPE01000010">
    <property type="protein sequence ID" value="RTR27547.1"/>
    <property type="molecule type" value="Genomic_DNA"/>
</dbReference>